<dbReference type="InterPro" id="IPR014284">
    <property type="entry name" value="RNA_pol_sigma-70_dom"/>
</dbReference>
<evidence type="ECO:0000313" key="3">
    <source>
        <dbReference type="Proteomes" id="UP001157186"/>
    </source>
</evidence>
<comment type="caution">
    <text evidence="2">The sequence shown here is derived from an EMBL/GenBank/DDBJ whole genome shotgun (WGS) entry which is preliminary data.</text>
</comment>
<dbReference type="InterPro" id="IPR007627">
    <property type="entry name" value="RNA_pol_sigma70_r2"/>
</dbReference>
<reference evidence="2 3" key="1">
    <citation type="submission" date="2023-03" db="EMBL/GenBank/DDBJ databases">
        <title>Draft genome sequence of Thalassotalea insulae KCTC 62186T.</title>
        <authorList>
            <person name="Sawabe T."/>
        </authorList>
    </citation>
    <scope>NUCLEOTIDE SEQUENCE [LARGE SCALE GENOMIC DNA]</scope>
    <source>
        <strain evidence="2 3">KCTC 62186</strain>
    </source>
</reference>
<evidence type="ECO:0000313" key="2">
    <source>
        <dbReference type="EMBL" id="GLX78868.1"/>
    </source>
</evidence>
<dbReference type="Gene3D" id="1.25.40.10">
    <property type="entry name" value="Tetratricopeptide repeat domain"/>
    <property type="match status" value="1"/>
</dbReference>
<dbReference type="InterPro" id="IPR000792">
    <property type="entry name" value="Tscrpt_reg_LuxR_C"/>
</dbReference>
<name>A0ABQ6GSH0_9GAMM</name>
<dbReference type="SUPFAM" id="SSF48452">
    <property type="entry name" value="TPR-like"/>
    <property type="match status" value="1"/>
</dbReference>
<dbReference type="Proteomes" id="UP001157186">
    <property type="component" value="Unassembled WGS sequence"/>
</dbReference>
<feature type="domain" description="HTH luxR-type" evidence="1">
    <location>
        <begin position="122"/>
        <end position="149"/>
    </location>
</feature>
<dbReference type="PANTHER" id="PTHR47756">
    <property type="entry name" value="BLL6612 PROTEIN-RELATED"/>
    <property type="match status" value="1"/>
</dbReference>
<sequence>MQSFETIIKNAYGTAFAVLNKRFQDIQQVEDALQYACMKAINNWQTENISNAKAWLIKVASNYIFDELKKHKPKYIEHPDFISPVETAYEYEDATLGLIFTCCHPSITKENQVALCLKWVMGFDNKSISRALLISEKTLEQRITRTKRKIIANNIDFILPTQSHLRTRLDAVNRVLYLVFNEGYFGNSGRILLSNTLCMQAIYLMRLICRKYRGTPSSLALLSLMLFIQARAPARATDKVTLLEFQDRTKWDKAMISIADILLQKSLKQAPPTSYHIQAAIAGLHSQASSYQNTDWHQICLLYEKLITYDYSPAITVNLAVALMQKNDLERAKMKLDTVAASLSNYPPYFITRAFLFERMGLVSEAKGQLKHAFLLSQSDAERNFIKDKLIQLAL</sequence>
<dbReference type="SUPFAM" id="SSF88946">
    <property type="entry name" value="Sigma2 domain of RNA polymerase sigma factors"/>
    <property type="match status" value="1"/>
</dbReference>
<accession>A0ABQ6GSH0</accession>
<dbReference type="InterPro" id="IPR013325">
    <property type="entry name" value="RNA_pol_sigma_r2"/>
</dbReference>
<dbReference type="RefSeq" id="WP_284244746.1">
    <property type="nucleotide sequence ID" value="NZ_BSST01000001.1"/>
</dbReference>
<protein>
    <submittedName>
        <fullName evidence="2">RNA polymerase sigma-70 factor, ECF subfamily protein</fullName>
    </submittedName>
</protein>
<dbReference type="Gene3D" id="1.10.1740.10">
    <property type="match status" value="1"/>
</dbReference>
<dbReference type="EMBL" id="BSST01000001">
    <property type="protein sequence ID" value="GLX78868.1"/>
    <property type="molecule type" value="Genomic_DNA"/>
</dbReference>
<dbReference type="InterPro" id="IPR011990">
    <property type="entry name" value="TPR-like_helical_dom_sf"/>
</dbReference>
<gene>
    <name evidence="2" type="ORF">tinsulaeT_22080</name>
</gene>
<evidence type="ECO:0000259" key="1">
    <source>
        <dbReference type="PROSITE" id="PS00622"/>
    </source>
</evidence>
<organism evidence="2 3">
    <name type="scientific">Thalassotalea insulae</name>
    <dbReference type="NCBI Taxonomy" id="2056778"/>
    <lineage>
        <taxon>Bacteria</taxon>
        <taxon>Pseudomonadati</taxon>
        <taxon>Pseudomonadota</taxon>
        <taxon>Gammaproteobacteria</taxon>
        <taxon>Alteromonadales</taxon>
        <taxon>Colwelliaceae</taxon>
        <taxon>Thalassotalea</taxon>
    </lineage>
</organism>
<keyword evidence="3" id="KW-1185">Reference proteome</keyword>
<proteinExistence type="predicted"/>
<dbReference type="Pfam" id="PF20239">
    <property type="entry name" value="DUF6596"/>
    <property type="match status" value="1"/>
</dbReference>
<dbReference type="InterPro" id="IPR046531">
    <property type="entry name" value="DUF6596"/>
</dbReference>
<dbReference type="PANTHER" id="PTHR47756:SF2">
    <property type="entry name" value="BLL6612 PROTEIN"/>
    <property type="match status" value="1"/>
</dbReference>
<dbReference type="Pfam" id="PF04542">
    <property type="entry name" value="Sigma70_r2"/>
    <property type="match status" value="1"/>
</dbReference>
<dbReference type="PROSITE" id="PS00622">
    <property type="entry name" value="HTH_LUXR_1"/>
    <property type="match status" value="1"/>
</dbReference>
<dbReference type="NCBIfam" id="TIGR02937">
    <property type="entry name" value="sigma70-ECF"/>
    <property type="match status" value="1"/>
</dbReference>